<dbReference type="PANTHER" id="PTHR13056">
    <property type="entry name" value="VACUOLAR FUSION PROTEIN CCZ1 HOMOLOG-RELATED"/>
    <property type="match status" value="1"/>
</dbReference>
<feature type="compositionally biased region" description="Polar residues" evidence="2">
    <location>
        <begin position="361"/>
        <end position="373"/>
    </location>
</feature>
<feature type="region of interest" description="Disordered" evidence="2">
    <location>
        <begin position="110"/>
        <end position="130"/>
    </location>
</feature>
<feature type="domain" description="CCZ1/INTU/HSP4 first Longin" evidence="3">
    <location>
        <begin position="27"/>
        <end position="163"/>
    </location>
</feature>
<sequence length="685" mass="75169">MSRIPAGLLYLTIYNPTLRPTSLTSPDDEDAEEQAQILFYTARERAVSRDRMLRQVGLAKALVNFSDIFNSDKACDTVHSQTRRMITIEPEPGFWIHACVELAKTPRAVSSKRKGKDKAKGKPKDGLTASQEQVFECHDSSVHDVALRSHIMRGYEDFKLIHGSFSSVLSTLGQQALELQLERFFTVWAWKWDVEQHTNFSVDLGAPLHPLTPYLVPIVDDYASTLPDTMLVFVLAPPHIIPSTAFSSRRFPSSIIHHVVLRIPPREEPRPPQSPELPDDKVVAKDLVPVSTSLTARGLDPTTVALLTQKSVESATANTFMAMANVTRAMDPRQLKWGWPGYLSFGKGAQAKLADDPQLSAVPQLSPPATTGGASPDGSEDKSHEAYRGVPDGPKSLEVDRESLQEALSDNQSIASGQRMSPSPSSTPARASVHLGGEGGVDEDGVKPAEGEGEDSKALDHLEEVPDASEAPASIHSVPPETEPTQPLPPALPTLRPSTVNLAEPTNPAATRKWRVWQMTNVEMTVALMTEFDSSEPSDAVPRAVTMLGSLREELDRQQAKAASEQPMPSATNILQPQSAHVLAVNGYTVSSSHPLAKDPEHLYHAKQMFQSDHDVYEVFSRGQNPQHWYVAKRRVEITEQLDQGQVYMEIARKESTLADADNEMAAVVREFADNSDGWGMLSKS</sequence>
<dbReference type="EMBL" id="KE504145">
    <property type="protein sequence ID" value="EPT00903.1"/>
    <property type="molecule type" value="Genomic_DNA"/>
</dbReference>
<accession>S8E8D8</accession>
<organism evidence="4 5">
    <name type="scientific">Fomitopsis schrenkii</name>
    <name type="common">Brown rot fungus</name>
    <dbReference type="NCBI Taxonomy" id="2126942"/>
    <lineage>
        <taxon>Eukaryota</taxon>
        <taxon>Fungi</taxon>
        <taxon>Dikarya</taxon>
        <taxon>Basidiomycota</taxon>
        <taxon>Agaricomycotina</taxon>
        <taxon>Agaricomycetes</taxon>
        <taxon>Polyporales</taxon>
        <taxon>Fomitopsis</taxon>
    </lineage>
</organism>
<reference evidence="4 5" key="1">
    <citation type="journal article" date="2012" name="Science">
        <title>The Paleozoic origin of enzymatic lignin decomposition reconstructed from 31 fungal genomes.</title>
        <authorList>
            <person name="Floudas D."/>
            <person name="Binder M."/>
            <person name="Riley R."/>
            <person name="Barry K."/>
            <person name="Blanchette R.A."/>
            <person name="Henrissat B."/>
            <person name="Martinez A.T."/>
            <person name="Otillar R."/>
            <person name="Spatafora J.W."/>
            <person name="Yadav J.S."/>
            <person name="Aerts A."/>
            <person name="Benoit I."/>
            <person name="Boyd A."/>
            <person name="Carlson A."/>
            <person name="Copeland A."/>
            <person name="Coutinho P.M."/>
            <person name="de Vries R.P."/>
            <person name="Ferreira P."/>
            <person name="Findley K."/>
            <person name="Foster B."/>
            <person name="Gaskell J."/>
            <person name="Glotzer D."/>
            <person name="Gorecki P."/>
            <person name="Heitman J."/>
            <person name="Hesse C."/>
            <person name="Hori C."/>
            <person name="Igarashi K."/>
            <person name="Jurgens J.A."/>
            <person name="Kallen N."/>
            <person name="Kersten P."/>
            <person name="Kohler A."/>
            <person name="Kuees U."/>
            <person name="Kumar T.K.A."/>
            <person name="Kuo A."/>
            <person name="LaButti K."/>
            <person name="Larrondo L.F."/>
            <person name="Lindquist E."/>
            <person name="Ling A."/>
            <person name="Lombard V."/>
            <person name="Lucas S."/>
            <person name="Lundell T."/>
            <person name="Martin R."/>
            <person name="McLaughlin D.J."/>
            <person name="Morgenstern I."/>
            <person name="Morin E."/>
            <person name="Murat C."/>
            <person name="Nagy L.G."/>
            <person name="Nolan M."/>
            <person name="Ohm R.A."/>
            <person name="Patyshakuliyeva A."/>
            <person name="Rokas A."/>
            <person name="Ruiz-Duenas F.J."/>
            <person name="Sabat G."/>
            <person name="Salamov A."/>
            <person name="Samejima M."/>
            <person name="Schmutz J."/>
            <person name="Slot J.C."/>
            <person name="St John F."/>
            <person name="Stenlid J."/>
            <person name="Sun H."/>
            <person name="Sun S."/>
            <person name="Syed K."/>
            <person name="Tsang A."/>
            <person name="Wiebenga A."/>
            <person name="Young D."/>
            <person name="Pisabarro A."/>
            <person name="Eastwood D.C."/>
            <person name="Martin F."/>
            <person name="Cullen D."/>
            <person name="Grigoriev I.V."/>
            <person name="Hibbett D.S."/>
        </authorList>
    </citation>
    <scope>NUCLEOTIDE SEQUENCE</scope>
    <source>
        <strain evidence="5">FP-58527</strain>
    </source>
</reference>
<evidence type="ECO:0000259" key="3">
    <source>
        <dbReference type="Pfam" id="PF19031"/>
    </source>
</evidence>
<dbReference type="InterPro" id="IPR043987">
    <property type="entry name" value="CCZ1/INTU/HSP4_longin_1"/>
</dbReference>
<dbReference type="STRING" id="743788.S8E8D8"/>
<protein>
    <recommendedName>
        <fullName evidence="3">CCZ1/INTU/HSP4 first Longin domain-containing protein</fullName>
    </recommendedName>
</protein>
<dbReference type="InParanoid" id="S8E8D8"/>
<name>S8E8D8_FOMSC</name>
<comment type="similarity">
    <text evidence="1">Belongs to the CCZ1 family.</text>
</comment>
<dbReference type="AlphaFoldDB" id="S8E8D8"/>
<dbReference type="HOGENOM" id="CLU_012738_0_0_1"/>
<dbReference type="GO" id="GO:0016192">
    <property type="term" value="P:vesicle-mediated transport"/>
    <property type="evidence" value="ECO:0007669"/>
    <property type="project" value="InterPro"/>
</dbReference>
<dbReference type="InterPro" id="IPR013176">
    <property type="entry name" value="Ccz1"/>
</dbReference>
<dbReference type="Proteomes" id="UP000015241">
    <property type="component" value="Unassembled WGS sequence"/>
</dbReference>
<feature type="region of interest" description="Disordered" evidence="2">
    <location>
        <begin position="360"/>
        <end position="396"/>
    </location>
</feature>
<feature type="region of interest" description="Disordered" evidence="2">
    <location>
        <begin position="408"/>
        <end position="501"/>
    </location>
</feature>
<dbReference type="GO" id="GO:0035658">
    <property type="term" value="C:Mon1-Ccz1 complex"/>
    <property type="evidence" value="ECO:0007669"/>
    <property type="project" value="InterPro"/>
</dbReference>
<evidence type="ECO:0000313" key="4">
    <source>
        <dbReference type="EMBL" id="EPT00903.1"/>
    </source>
</evidence>
<dbReference type="eggNOG" id="KOG2622">
    <property type="taxonomic scope" value="Eukaryota"/>
</dbReference>
<feature type="compositionally biased region" description="Polar residues" evidence="2">
    <location>
        <begin position="408"/>
        <end position="420"/>
    </location>
</feature>
<dbReference type="OrthoDB" id="240546at2759"/>
<gene>
    <name evidence="4" type="ORF">FOMPIDRAFT_86246</name>
</gene>
<evidence type="ECO:0000256" key="1">
    <source>
        <dbReference type="ARBA" id="ARBA00005352"/>
    </source>
</evidence>
<proteinExistence type="inferred from homology"/>
<evidence type="ECO:0000256" key="2">
    <source>
        <dbReference type="SAM" id="MobiDB-lite"/>
    </source>
</evidence>
<feature type="compositionally biased region" description="Basic and acidic residues" evidence="2">
    <location>
        <begin position="444"/>
        <end position="464"/>
    </location>
</feature>
<dbReference type="PANTHER" id="PTHR13056:SF0">
    <property type="entry name" value="VACUOLAR FUSION PROTEIN CCZ1 HOMOLOG-RELATED"/>
    <property type="match status" value="1"/>
</dbReference>
<keyword evidence="5" id="KW-1185">Reference proteome</keyword>
<evidence type="ECO:0000313" key="5">
    <source>
        <dbReference type="Proteomes" id="UP000015241"/>
    </source>
</evidence>
<dbReference type="Pfam" id="PF19031">
    <property type="entry name" value="Intu_longin_1"/>
    <property type="match status" value="1"/>
</dbReference>